<feature type="region of interest" description="Disordered" evidence="1">
    <location>
        <begin position="218"/>
        <end position="267"/>
    </location>
</feature>
<gene>
    <name evidence="2" type="ORF">MNKW57_11310</name>
</gene>
<sequence length="749" mass="82508">MKDNENVLTFAPAGKKPPAEPLPEAVVSLQEKSRTLLLDWVREVFTSADDSLFAMAEKAHRQEEQDGLFAALRDLRVERGKLARKFVDRFDEYVAMQGWAESRREAAAAGHELTLVANDDLEQMVAVDSMVAKASQDFAPALSSLTARIDTLLPEKIYQKNNPFGPDAVSNAFVDAIDGISLHIRARLTVLKKFEQKVMRRLGELYEQCNQQLVEAGILPDLGSKPRKPQKPQNPRPVERPAAARPAAAPPVEPTKAEGQVGSIGATGSEGEVTTIQISMPSQPGAATSIGLLPQDSGAPVLASNDLLNHLAALQLLQLRSSVAGMRILDINSLLGDRLQEVGQSASLAKIDRDIIKLIEMLFSFILEDRNLADPIKILIGRLQLPLLKVAVADKSFFSQGGHPARKLLNTIADAATGWQQSDQYREDPFYLQVSSVVTTVLEGFESDINVFADAVASFNAFIDQQQRRAEVVERRVVDEADGEARTAAARASVESLLATLEDGQELSEVARRWLHDVCARVLYLALVRDGAESDAWHAQVETARDLVWSMVAPMPQNRKEMVALLPGLQKRLQEAAESISLNPFEVRSMFADLKRAYQVRFDLVEADAAPEQTAAEEPSQGEVAHAEVTVPEVEQLEAMAQEPEAAEPEAEGREDDLYWKQTYELVPGSWFEFKRDGEEAFRCRLAAVIQKLDSFIFVNRNGAKVAQFDRHELAAALGEARLIALDDGMLFERALQSVIGNVRKGRGQ</sequence>
<proteinExistence type="predicted"/>
<feature type="region of interest" description="Disordered" evidence="1">
    <location>
        <begin position="1"/>
        <end position="20"/>
    </location>
</feature>
<protein>
    <submittedName>
        <fullName evidence="2">DUF1631 domain-containing protein</fullName>
    </submittedName>
</protein>
<keyword evidence="3" id="KW-1185">Reference proteome</keyword>
<name>A0ABQ6LXN6_9GAMM</name>
<evidence type="ECO:0000313" key="3">
    <source>
        <dbReference type="Proteomes" id="UP001224392"/>
    </source>
</evidence>
<evidence type="ECO:0000313" key="2">
    <source>
        <dbReference type="EMBL" id="GMG86810.1"/>
    </source>
</evidence>
<dbReference type="InterPro" id="IPR012434">
    <property type="entry name" value="DUF1631"/>
</dbReference>
<comment type="caution">
    <text evidence="2">The sequence shown here is derived from an EMBL/GenBank/DDBJ whole genome shotgun (WGS) entry which is preliminary data.</text>
</comment>
<dbReference type="EMBL" id="BSYJ01000002">
    <property type="protein sequence ID" value="GMG86810.1"/>
    <property type="molecule type" value="Genomic_DNA"/>
</dbReference>
<organism evidence="2 3">
    <name type="scientific">Biformimicrobium ophioploci</name>
    <dbReference type="NCBI Taxonomy" id="3036711"/>
    <lineage>
        <taxon>Bacteria</taxon>
        <taxon>Pseudomonadati</taxon>
        <taxon>Pseudomonadota</taxon>
        <taxon>Gammaproteobacteria</taxon>
        <taxon>Cellvibrionales</taxon>
        <taxon>Microbulbiferaceae</taxon>
        <taxon>Biformimicrobium</taxon>
    </lineage>
</organism>
<reference evidence="2 3" key="1">
    <citation type="submission" date="2023-04" db="EMBL/GenBank/DDBJ databases">
        <title>Marinobulbifer ophiurae gen. nov., sp. Nov., isolate from tissue of brittle star Ophioplocus japonicus.</title>
        <authorList>
            <person name="Kawano K."/>
            <person name="Sawayama S."/>
            <person name="Nakagawa S."/>
        </authorList>
    </citation>
    <scope>NUCLEOTIDE SEQUENCE [LARGE SCALE GENOMIC DNA]</scope>
    <source>
        <strain evidence="2 3">NKW57</strain>
    </source>
</reference>
<dbReference type="RefSeq" id="WP_285763398.1">
    <property type="nucleotide sequence ID" value="NZ_BSYJ01000002.1"/>
</dbReference>
<accession>A0ABQ6LXN6</accession>
<evidence type="ECO:0000256" key="1">
    <source>
        <dbReference type="SAM" id="MobiDB-lite"/>
    </source>
</evidence>
<dbReference type="Pfam" id="PF07793">
    <property type="entry name" value="DUF1631"/>
    <property type="match status" value="1"/>
</dbReference>
<dbReference type="Proteomes" id="UP001224392">
    <property type="component" value="Unassembled WGS sequence"/>
</dbReference>